<feature type="transmembrane region" description="Helical" evidence="2">
    <location>
        <begin position="481"/>
        <end position="503"/>
    </location>
</feature>
<proteinExistence type="predicted"/>
<evidence type="ECO:0000313" key="4">
    <source>
        <dbReference type="Proteomes" id="UP001316384"/>
    </source>
</evidence>
<gene>
    <name evidence="3" type="ORF">NP048_12385</name>
</gene>
<feature type="transmembrane region" description="Helical" evidence="2">
    <location>
        <begin position="45"/>
        <end position="67"/>
    </location>
</feature>
<feature type="transmembrane region" description="Helical" evidence="2">
    <location>
        <begin position="523"/>
        <end position="547"/>
    </location>
</feature>
<feature type="transmembrane region" description="Helical" evidence="2">
    <location>
        <begin position="262"/>
        <end position="282"/>
    </location>
</feature>
<feature type="region of interest" description="Disordered" evidence="1">
    <location>
        <begin position="1"/>
        <end position="24"/>
    </location>
</feature>
<feature type="transmembrane region" description="Helical" evidence="2">
    <location>
        <begin position="371"/>
        <end position="392"/>
    </location>
</feature>
<feature type="transmembrane region" description="Helical" evidence="2">
    <location>
        <begin position="149"/>
        <end position="172"/>
    </location>
</feature>
<feature type="transmembrane region" description="Helical" evidence="2">
    <location>
        <begin position="211"/>
        <end position="228"/>
    </location>
</feature>
<keyword evidence="2" id="KW-0472">Membrane</keyword>
<keyword evidence="4" id="KW-1185">Reference proteome</keyword>
<feature type="transmembrane region" description="Helical" evidence="2">
    <location>
        <begin position="321"/>
        <end position="343"/>
    </location>
</feature>
<sequence>MTTTTRARPNRAPGERATSATGSSTAWAGTARLVRLALRRDRLRIPGWALAVGGLVGYLAAAIPVAYPDAAALQTRAAIMKEPSGAFMTGPGYGLDDYTFGALLANELLGMVAVAVAVMSILAVVRHTRADEEAGRTELLRAGAVGRDAPLAAALVVLVVANAVVALVLFGAQLAAGLALPDSLAVAAGCAVVGLVFGGVAGVTAQLSEHARAASGAAGGLLGLAYVLRGVGDATERGGNALSWASPIGWAQQTRAFVDLRWWPLLLGLALVGVLVLVGFTLTARRDAGAGLLPARRGRPDARRGLLSPAGLALRLERVSIAWWAVGLLVFAALTGSMGQGVVDAVETQPELAAVIGGASGGDVLGATLSAFLGFFAMAVAVYGVVSVNRLAREEAEGRTGVVLSGAVSRPAWLWGTLLVTIAGTVTLLLASGLGLGLGAATATGDAGTVAELTVASLVHLPVVLCFAGLAALAHGLRTGAWWVWALLVASILVGLYGPLLGLPDAVVDVAPFALVPHAPHEAVTVLPLVLTTAVAGVLAAAATSALRRRDLTA</sequence>
<evidence type="ECO:0000313" key="3">
    <source>
        <dbReference type="EMBL" id="UUI70596.1"/>
    </source>
</evidence>
<dbReference type="EMBL" id="CP101987">
    <property type="protein sequence ID" value="UUI70596.1"/>
    <property type="molecule type" value="Genomic_DNA"/>
</dbReference>
<feature type="transmembrane region" description="Helical" evidence="2">
    <location>
        <begin position="413"/>
        <end position="441"/>
    </location>
</feature>
<dbReference type="Proteomes" id="UP001316384">
    <property type="component" value="Chromosome"/>
</dbReference>
<keyword evidence="2" id="KW-1133">Transmembrane helix</keyword>
<keyword evidence="2" id="KW-0812">Transmembrane</keyword>
<organism evidence="3 4">
    <name type="scientific">Cellulomonas xiejunii</name>
    <dbReference type="NCBI Taxonomy" id="2968083"/>
    <lineage>
        <taxon>Bacteria</taxon>
        <taxon>Bacillati</taxon>
        <taxon>Actinomycetota</taxon>
        <taxon>Actinomycetes</taxon>
        <taxon>Micrococcales</taxon>
        <taxon>Cellulomonadaceae</taxon>
        <taxon>Cellulomonas</taxon>
    </lineage>
</organism>
<feature type="transmembrane region" description="Helical" evidence="2">
    <location>
        <begin position="453"/>
        <end position="474"/>
    </location>
</feature>
<feature type="transmembrane region" description="Helical" evidence="2">
    <location>
        <begin position="184"/>
        <end position="204"/>
    </location>
</feature>
<feature type="transmembrane region" description="Helical" evidence="2">
    <location>
        <begin position="108"/>
        <end position="128"/>
    </location>
</feature>
<accession>A0ABY5KN76</accession>
<evidence type="ECO:0008006" key="5">
    <source>
        <dbReference type="Google" id="ProtNLM"/>
    </source>
</evidence>
<dbReference type="RefSeq" id="WP_227575897.1">
    <property type="nucleotide sequence ID" value="NZ_CP101987.1"/>
</dbReference>
<reference evidence="3 4" key="1">
    <citation type="submission" date="2022-07" db="EMBL/GenBank/DDBJ databases">
        <title>Novel species in genus cellulomonas.</title>
        <authorList>
            <person name="Ye L."/>
        </authorList>
    </citation>
    <scope>NUCLEOTIDE SEQUENCE [LARGE SCALE GENOMIC DNA]</scope>
    <source>
        <strain evidence="4">zg-B89</strain>
    </source>
</reference>
<evidence type="ECO:0000256" key="2">
    <source>
        <dbReference type="SAM" id="Phobius"/>
    </source>
</evidence>
<protein>
    <recommendedName>
        <fullName evidence="5">Exporter of polyketide antibiotics</fullName>
    </recommendedName>
</protein>
<evidence type="ECO:0000256" key="1">
    <source>
        <dbReference type="SAM" id="MobiDB-lite"/>
    </source>
</evidence>
<name>A0ABY5KN76_9CELL</name>